<feature type="transmembrane region" description="Helical" evidence="6">
    <location>
        <begin position="260"/>
        <end position="281"/>
    </location>
</feature>
<dbReference type="InterPro" id="IPR036259">
    <property type="entry name" value="MFS_trans_sf"/>
</dbReference>
<feature type="transmembrane region" description="Helical" evidence="6">
    <location>
        <begin position="139"/>
        <end position="162"/>
    </location>
</feature>
<feature type="transmembrane region" description="Helical" evidence="6">
    <location>
        <begin position="20"/>
        <end position="40"/>
    </location>
</feature>
<feature type="transmembrane region" description="Helical" evidence="6">
    <location>
        <begin position="293"/>
        <end position="320"/>
    </location>
</feature>
<dbReference type="SUPFAM" id="SSF103473">
    <property type="entry name" value="MFS general substrate transporter"/>
    <property type="match status" value="1"/>
</dbReference>
<evidence type="ECO:0000313" key="8">
    <source>
        <dbReference type="EMBL" id="JAS28949.1"/>
    </source>
</evidence>
<dbReference type="AlphaFoldDB" id="A0A1B6DTI1"/>
<dbReference type="Pfam" id="PF07690">
    <property type="entry name" value="MFS_1"/>
    <property type="match status" value="1"/>
</dbReference>
<dbReference type="Gene3D" id="1.20.1250.20">
    <property type="entry name" value="MFS general substrate transporter like domains"/>
    <property type="match status" value="1"/>
</dbReference>
<dbReference type="InterPro" id="IPR020846">
    <property type="entry name" value="MFS_dom"/>
</dbReference>
<dbReference type="PANTHER" id="PTHR23504:SF14">
    <property type="entry name" value="MAJOR FACILITATOR SUPERFAMILY DOMAIN-CONTAINING PROTEIN 9"/>
    <property type="match status" value="1"/>
</dbReference>
<comment type="subcellular location">
    <subcellularLocation>
        <location evidence="1">Membrane</location>
        <topology evidence="1">Multi-pass membrane protein</topology>
    </subcellularLocation>
</comment>
<gene>
    <name evidence="8" type="ORF">g.27427</name>
</gene>
<dbReference type="EMBL" id="GEDC01008349">
    <property type="protein sequence ID" value="JAS28949.1"/>
    <property type="molecule type" value="Transcribed_RNA"/>
</dbReference>
<dbReference type="InterPro" id="IPR011701">
    <property type="entry name" value="MFS"/>
</dbReference>
<feature type="transmembrane region" description="Helical" evidence="6">
    <location>
        <begin position="168"/>
        <end position="190"/>
    </location>
</feature>
<evidence type="ECO:0000256" key="2">
    <source>
        <dbReference type="ARBA" id="ARBA00022448"/>
    </source>
</evidence>
<dbReference type="PANTHER" id="PTHR23504">
    <property type="entry name" value="MAJOR FACILITATOR SUPERFAMILY DOMAIN-CONTAINING PROTEIN 10"/>
    <property type="match status" value="1"/>
</dbReference>
<accession>A0A1B6DTI1</accession>
<keyword evidence="3 6" id="KW-0812">Transmembrane</keyword>
<dbReference type="PRINTS" id="PR01035">
    <property type="entry name" value="TCRTETA"/>
</dbReference>
<dbReference type="GO" id="GO:0016020">
    <property type="term" value="C:membrane"/>
    <property type="evidence" value="ECO:0007669"/>
    <property type="project" value="UniProtKB-SubCell"/>
</dbReference>
<dbReference type="GO" id="GO:0022857">
    <property type="term" value="F:transmembrane transporter activity"/>
    <property type="evidence" value="ECO:0007669"/>
    <property type="project" value="InterPro"/>
</dbReference>
<evidence type="ECO:0000256" key="5">
    <source>
        <dbReference type="ARBA" id="ARBA00023136"/>
    </source>
</evidence>
<dbReference type="InterPro" id="IPR001958">
    <property type="entry name" value="Tet-R_TetA/multi-R_MdtG-like"/>
</dbReference>
<feature type="transmembrane region" description="Helical" evidence="6">
    <location>
        <begin position="85"/>
        <end position="113"/>
    </location>
</feature>
<dbReference type="PROSITE" id="PS50850">
    <property type="entry name" value="MFS"/>
    <property type="match status" value="1"/>
</dbReference>
<protein>
    <recommendedName>
        <fullName evidence="7">Major facilitator superfamily (MFS) profile domain-containing protein</fullName>
    </recommendedName>
</protein>
<feature type="transmembrane region" description="Helical" evidence="6">
    <location>
        <begin position="373"/>
        <end position="396"/>
    </location>
</feature>
<sequence length="409" mass="45585">MNSNQKVSRLRMKLLTPDWLYILSFLDTFATSLIIPLLTIHFRSLGMSHMLIGIISSVYAGVQLFSSPAIGCWSDKFGKQQTLKISLLICAVSYLILGVTTSIFVIVVIRFILGIMKHTQTICKTLVPELFTSEQQTEAFGMINAVTAIGFVAGPAVGGYFIETENGFQLLCTISCLIFVFNTVIVYYFLRTVEQVYNIKKESVLSNLKELFSIEWKLYWDVLILKLLLSLSMSLFYSNYALTIEENFDVSPKIIGYTNSFQSFVSAVSCLLSTKFLKIYYTNKSYYLKLFHSFFILSLSFLCLGFVPNITIFVLCLVPLCTSSSLLRIMTTEVLLERAMPDQRGSLLGSENTIASIAYLIGPSLSGFCRDQFGPICVSILSVLLTGIGATLSAILNSHPINTKGIIFP</sequence>
<feature type="transmembrane region" description="Helical" evidence="6">
    <location>
        <begin position="47"/>
        <end position="65"/>
    </location>
</feature>
<feature type="transmembrane region" description="Helical" evidence="6">
    <location>
        <begin position="218"/>
        <end position="240"/>
    </location>
</feature>
<keyword evidence="5 6" id="KW-0472">Membrane</keyword>
<evidence type="ECO:0000256" key="1">
    <source>
        <dbReference type="ARBA" id="ARBA00004141"/>
    </source>
</evidence>
<organism evidence="8">
    <name type="scientific">Clastoptera arizonana</name>
    <name type="common">Arizona spittle bug</name>
    <dbReference type="NCBI Taxonomy" id="38151"/>
    <lineage>
        <taxon>Eukaryota</taxon>
        <taxon>Metazoa</taxon>
        <taxon>Ecdysozoa</taxon>
        <taxon>Arthropoda</taxon>
        <taxon>Hexapoda</taxon>
        <taxon>Insecta</taxon>
        <taxon>Pterygota</taxon>
        <taxon>Neoptera</taxon>
        <taxon>Paraneoptera</taxon>
        <taxon>Hemiptera</taxon>
        <taxon>Auchenorrhyncha</taxon>
        <taxon>Cercopoidea</taxon>
        <taxon>Clastopteridae</taxon>
        <taxon>Clastoptera</taxon>
    </lineage>
</organism>
<reference evidence="8" key="1">
    <citation type="submission" date="2015-12" db="EMBL/GenBank/DDBJ databases">
        <title>De novo transcriptome assembly of four potential Pierce s Disease insect vectors from Arizona vineyards.</title>
        <authorList>
            <person name="Tassone E.E."/>
        </authorList>
    </citation>
    <scope>NUCLEOTIDE SEQUENCE</scope>
</reference>
<proteinExistence type="predicted"/>
<evidence type="ECO:0000256" key="6">
    <source>
        <dbReference type="SAM" id="Phobius"/>
    </source>
</evidence>
<feature type="domain" description="Major facilitator superfamily (MFS) profile" evidence="7">
    <location>
        <begin position="16"/>
        <end position="401"/>
    </location>
</feature>
<evidence type="ECO:0000259" key="7">
    <source>
        <dbReference type="PROSITE" id="PS50850"/>
    </source>
</evidence>
<evidence type="ECO:0000256" key="3">
    <source>
        <dbReference type="ARBA" id="ARBA00022692"/>
    </source>
</evidence>
<dbReference type="CDD" id="cd17390">
    <property type="entry name" value="MFS_MFSD9"/>
    <property type="match status" value="1"/>
</dbReference>
<keyword evidence="2" id="KW-0813">Transport</keyword>
<name>A0A1B6DTI1_9HEMI</name>
<evidence type="ECO:0000256" key="4">
    <source>
        <dbReference type="ARBA" id="ARBA00022989"/>
    </source>
</evidence>
<keyword evidence="4 6" id="KW-1133">Transmembrane helix</keyword>